<keyword evidence="5 9" id="KW-1133">Transmembrane helix</keyword>
<keyword evidence="6" id="KW-0764">Sulfate transport</keyword>
<dbReference type="PROSITE" id="PS50928">
    <property type="entry name" value="ABC_TM1"/>
    <property type="match status" value="1"/>
</dbReference>
<evidence type="ECO:0000256" key="3">
    <source>
        <dbReference type="ARBA" id="ARBA00022448"/>
    </source>
</evidence>
<dbReference type="Pfam" id="PF00528">
    <property type="entry name" value="BPD_transp_1"/>
    <property type="match status" value="1"/>
</dbReference>
<name>A0A0E4GBY6_9FIRM</name>
<evidence type="ECO:0000256" key="4">
    <source>
        <dbReference type="ARBA" id="ARBA00022692"/>
    </source>
</evidence>
<keyword evidence="7 9" id="KW-0472">Membrane</keyword>
<dbReference type="PANTHER" id="PTHR30406">
    <property type="entry name" value="SULFATE TRANSPORT SYSTEM PERMEASE PROTEIN"/>
    <property type="match status" value="1"/>
</dbReference>
<evidence type="ECO:0000256" key="1">
    <source>
        <dbReference type="ARBA" id="ARBA00004141"/>
    </source>
</evidence>
<evidence type="ECO:0000256" key="9">
    <source>
        <dbReference type="RuleBase" id="RU363032"/>
    </source>
</evidence>
<proteinExistence type="inferred from homology"/>
<comment type="subcellular location">
    <subcellularLocation>
        <location evidence="9">Cell membrane</location>
        <topology evidence="9">Multi-pass membrane protein</topology>
    </subcellularLocation>
    <subcellularLocation>
        <location evidence="1">Membrane</location>
        <topology evidence="1">Multi-pass membrane protein</topology>
    </subcellularLocation>
</comment>
<comment type="subunit">
    <text evidence="2">The complex is composed of two ATP-binding proteins (CysA), two transmembrane proteins (CysT and CysW) and a solute-binding protein (CysP).</text>
</comment>
<dbReference type="InterPro" id="IPR035906">
    <property type="entry name" value="MetI-like_sf"/>
</dbReference>
<evidence type="ECO:0000256" key="5">
    <source>
        <dbReference type="ARBA" id="ARBA00022989"/>
    </source>
</evidence>
<gene>
    <name evidence="11" type="ORF">126</name>
</gene>
<evidence type="ECO:0000259" key="10">
    <source>
        <dbReference type="PROSITE" id="PS50928"/>
    </source>
</evidence>
<protein>
    <submittedName>
        <fullName evidence="11">MetI-like domain</fullName>
    </submittedName>
</protein>
<dbReference type="SUPFAM" id="SSF161098">
    <property type="entry name" value="MetI-like"/>
    <property type="match status" value="1"/>
</dbReference>
<evidence type="ECO:0000256" key="7">
    <source>
        <dbReference type="ARBA" id="ARBA00023136"/>
    </source>
</evidence>
<dbReference type="GO" id="GO:0015419">
    <property type="term" value="F:ABC-type sulfate transporter activity"/>
    <property type="evidence" value="ECO:0007669"/>
    <property type="project" value="InterPro"/>
</dbReference>
<organism evidence="11 12">
    <name type="scientific">Syntrophomonas zehnderi OL-4</name>
    <dbReference type="NCBI Taxonomy" id="690567"/>
    <lineage>
        <taxon>Bacteria</taxon>
        <taxon>Bacillati</taxon>
        <taxon>Bacillota</taxon>
        <taxon>Clostridia</taxon>
        <taxon>Eubacteriales</taxon>
        <taxon>Syntrophomonadaceae</taxon>
        <taxon>Syntrophomonas</taxon>
    </lineage>
</organism>
<comment type="function">
    <text evidence="8">Part of the ABC transporter complex CysAWTP (TC 3.A.1.6.1) involved in sulfate/thiosulfate import. Probably responsible for the translocation of the substrate across the membrane.</text>
</comment>
<dbReference type="EMBL" id="CGIH01000002">
    <property type="protein sequence ID" value="CFW98115.1"/>
    <property type="molecule type" value="Genomic_DNA"/>
</dbReference>
<dbReference type="GO" id="GO:0005886">
    <property type="term" value="C:plasma membrane"/>
    <property type="evidence" value="ECO:0007669"/>
    <property type="project" value="UniProtKB-SubCell"/>
</dbReference>
<dbReference type="STRING" id="690567.126"/>
<keyword evidence="4 9" id="KW-0812">Transmembrane</keyword>
<feature type="domain" description="ABC transmembrane type-1" evidence="10">
    <location>
        <begin position="1"/>
        <end position="139"/>
    </location>
</feature>
<dbReference type="CDD" id="cd06261">
    <property type="entry name" value="TM_PBP2"/>
    <property type="match status" value="1"/>
</dbReference>
<keyword evidence="12" id="KW-1185">Reference proteome</keyword>
<accession>A0A0E4GBY6</accession>
<evidence type="ECO:0000256" key="2">
    <source>
        <dbReference type="ARBA" id="ARBA00011779"/>
    </source>
</evidence>
<dbReference type="PANTHER" id="PTHR30406:SF8">
    <property type="entry name" value="SULFATE TRANSPORT SYSTEM PERMEASE PROTEIN CYST"/>
    <property type="match status" value="1"/>
</dbReference>
<dbReference type="Proteomes" id="UP000045545">
    <property type="component" value="Unassembled WGS sequence"/>
</dbReference>
<dbReference type="InterPro" id="IPR000515">
    <property type="entry name" value="MetI-like"/>
</dbReference>
<feature type="transmembrane region" description="Helical" evidence="9">
    <location>
        <begin position="120"/>
        <end position="143"/>
    </location>
</feature>
<evidence type="ECO:0000256" key="8">
    <source>
        <dbReference type="ARBA" id="ARBA00025323"/>
    </source>
</evidence>
<dbReference type="AlphaFoldDB" id="A0A0E4GBY6"/>
<evidence type="ECO:0000313" key="11">
    <source>
        <dbReference type="EMBL" id="CFW98115.1"/>
    </source>
</evidence>
<dbReference type="InterPro" id="IPR005667">
    <property type="entry name" value="Sulph_transpt2"/>
</dbReference>
<comment type="caution">
    <text evidence="9">Lacks conserved residue(s) required for the propagation of feature annotation.</text>
</comment>
<dbReference type="Gene3D" id="1.10.3720.10">
    <property type="entry name" value="MetI-like"/>
    <property type="match status" value="1"/>
</dbReference>
<comment type="similarity">
    <text evidence="9">Belongs to the binding-protein-dependent transport system permease family.</text>
</comment>
<sequence>MGNSLAKIGIDVVFSKLGVVVAQWFVATPYAIRTFQQAFNSIDPRMEKVAKTLGYSPAQVFLKVTIPLTKMALVGGIMMSWARALGEFGATAMLAGITRMKTETLSIAVFLNMSIGDMNFAIATAIVMLFLALSLLIIVKTLVKNEVQL</sequence>
<evidence type="ECO:0000313" key="12">
    <source>
        <dbReference type="Proteomes" id="UP000045545"/>
    </source>
</evidence>
<keyword evidence="3 9" id="KW-0813">Transport</keyword>
<evidence type="ECO:0000256" key="6">
    <source>
        <dbReference type="ARBA" id="ARBA00023032"/>
    </source>
</evidence>
<reference evidence="11 12" key="1">
    <citation type="submission" date="2015-03" db="EMBL/GenBank/DDBJ databases">
        <authorList>
            <person name="Murphy D."/>
        </authorList>
    </citation>
    <scope>NUCLEOTIDE SEQUENCE [LARGE SCALE GENOMIC DNA]</scope>
    <source>
        <strain evidence="11 12">OL-4</strain>
    </source>
</reference>